<evidence type="ECO:0000313" key="2">
    <source>
        <dbReference type="Proteomes" id="UP000825935"/>
    </source>
</evidence>
<dbReference type="AlphaFoldDB" id="A0A8T2RUN7"/>
<dbReference type="InterPro" id="IPR036412">
    <property type="entry name" value="HAD-like_sf"/>
</dbReference>
<dbReference type="OrthoDB" id="2012566at2759"/>
<dbReference type="Proteomes" id="UP000825935">
    <property type="component" value="Chromosome 24"/>
</dbReference>
<dbReference type="EMBL" id="CM035429">
    <property type="protein sequence ID" value="KAH7299337.1"/>
    <property type="molecule type" value="Genomic_DNA"/>
</dbReference>
<accession>A0A8T2RUN7</accession>
<dbReference type="SUPFAM" id="SSF48239">
    <property type="entry name" value="Terpenoid cyclases/Protein prenyltransferases"/>
    <property type="match status" value="1"/>
</dbReference>
<name>A0A8T2RUN7_CERRI</name>
<proteinExistence type="predicted"/>
<dbReference type="Gene3D" id="3.40.50.1000">
    <property type="entry name" value="HAD superfamily/HAD-like"/>
    <property type="match status" value="1"/>
</dbReference>
<keyword evidence="2" id="KW-1185">Reference proteome</keyword>
<sequence>MRQLCASSEYSQIDFMMVDPVGLLLIPQKGASIPEKLIRRMMLSRTWQRYERGFIPNIESVTCELCQLPCMQKWWEESASSVEGKTLAEMISDAVRPDQKRLRSVVAMTRLMEVLASGLCAKLVSISNATIEDMRVLRTSFPSLMSKFDHIFISGDEGLGKNSQLFMRGVMKKLGVSRPDQCAYFAAAQDMETVVVARSLGIHAIVVHQCLTNACRTSPFLPFQPSEVAEQFLSKLCLQHRSISELSKLSLQTLCPYSISFHILAPPLDERVYVQTLPPFTSISSFSHLVKASTTDDLSSHLVSARDFLCRKGELSGDFRFPSVTHEGLRIFDNFGQLLIANAMNDIRFLPMQSPPPSGLFCFVASRFTAVSPTWKEATPPKDMESSTYVDIPDDLDTTSIGLSILHRFGKVKMNMINKVLDKMMGYLSMDDGIVQVYFDIERPRIDPVAIANVLYLFHLAGRGHEVERSERFLEQVLLHRAYEDGTIYYNLPESFLLHVARLVNKFPDHFGDNGMKSLLQKRLSEHLAALLTDTESTLYAISLAMCMRACLLCDVEGSEHHILMKEARRRLVGLQRQDGSWDCDPYYRYGSNSRSWIGNEGLTTAYALLALDPHLGSQDCRVDKE</sequence>
<reference evidence="1" key="1">
    <citation type="submission" date="2021-08" db="EMBL/GenBank/DDBJ databases">
        <title>WGS assembly of Ceratopteris richardii.</title>
        <authorList>
            <person name="Marchant D.B."/>
            <person name="Chen G."/>
            <person name="Jenkins J."/>
            <person name="Shu S."/>
            <person name="Leebens-Mack J."/>
            <person name="Grimwood J."/>
            <person name="Schmutz J."/>
            <person name="Soltis P."/>
            <person name="Soltis D."/>
            <person name="Chen Z.-H."/>
        </authorList>
    </citation>
    <scope>NUCLEOTIDE SEQUENCE</scope>
    <source>
        <strain evidence="1">Whitten #5841</strain>
        <tissue evidence="1">Leaf</tissue>
    </source>
</reference>
<gene>
    <name evidence="1" type="ORF">KP509_24G006200</name>
</gene>
<protein>
    <submittedName>
        <fullName evidence="1">Uncharacterized protein</fullName>
    </submittedName>
</protein>
<dbReference type="SUPFAM" id="SSF56784">
    <property type="entry name" value="HAD-like"/>
    <property type="match status" value="1"/>
</dbReference>
<evidence type="ECO:0000313" key="1">
    <source>
        <dbReference type="EMBL" id="KAH7299337.1"/>
    </source>
</evidence>
<dbReference type="InterPro" id="IPR008930">
    <property type="entry name" value="Terpenoid_cyclase/PrenylTrfase"/>
</dbReference>
<organism evidence="1 2">
    <name type="scientific">Ceratopteris richardii</name>
    <name type="common">Triangle waterfern</name>
    <dbReference type="NCBI Taxonomy" id="49495"/>
    <lineage>
        <taxon>Eukaryota</taxon>
        <taxon>Viridiplantae</taxon>
        <taxon>Streptophyta</taxon>
        <taxon>Embryophyta</taxon>
        <taxon>Tracheophyta</taxon>
        <taxon>Polypodiopsida</taxon>
        <taxon>Polypodiidae</taxon>
        <taxon>Polypodiales</taxon>
        <taxon>Pteridineae</taxon>
        <taxon>Pteridaceae</taxon>
        <taxon>Parkerioideae</taxon>
        <taxon>Ceratopteris</taxon>
    </lineage>
</organism>
<dbReference type="InterPro" id="IPR023214">
    <property type="entry name" value="HAD_sf"/>
</dbReference>
<comment type="caution">
    <text evidence="1">The sequence shown here is derived from an EMBL/GenBank/DDBJ whole genome shotgun (WGS) entry which is preliminary data.</text>
</comment>